<dbReference type="PANTHER" id="PTHR43572">
    <property type="entry name" value="CHAPERONE PROTEIN CLPD, CHLOROPLASTIC"/>
    <property type="match status" value="1"/>
</dbReference>
<evidence type="ECO:0000313" key="1">
    <source>
        <dbReference type="EMBL" id="KAK6933006.1"/>
    </source>
</evidence>
<evidence type="ECO:0000313" key="2">
    <source>
        <dbReference type="Proteomes" id="UP001370490"/>
    </source>
</evidence>
<keyword evidence="2" id="KW-1185">Reference proteome</keyword>
<dbReference type="EMBL" id="JBAMMX010000009">
    <property type="protein sequence ID" value="KAK6933006.1"/>
    <property type="molecule type" value="Genomic_DNA"/>
</dbReference>
<dbReference type="InterPro" id="IPR051650">
    <property type="entry name" value="SL_signaling_regulator"/>
</dbReference>
<dbReference type="Proteomes" id="UP001370490">
    <property type="component" value="Unassembled WGS sequence"/>
</dbReference>
<reference evidence="1 2" key="1">
    <citation type="submission" date="2023-12" db="EMBL/GenBank/DDBJ databases">
        <title>A high-quality genome assembly for Dillenia turbinata (Dilleniales).</title>
        <authorList>
            <person name="Chanderbali A."/>
        </authorList>
    </citation>
    <scope>NUCLEOTIDE SEQUENCE [LARGE SCALE GENOMIC DNA]</scope>
    <source>
        <strain evidence="1">LSX21</strain>
        <tissue evidence="1">Leaf</tissue>
    </source>
</reference>
<comment type="caution">
    <text evidence="1">The sequence shown here is derived from an EMBL/GenBank/DDBJ whole genome shotgun (WGS) entry which is preliminary data.</text>
</comment>
<organism evidence="1 2">
    <name type="scientific">Dillenia turbinata</name>
    <dbReference type="NCBI Taxonomy" id="194707"/>
    <lineage>
        <taxon>Eukaryota</taxon>
        <taxon>Viridiplantae</taxon>
        <taxon>Streptophyta</taxon>
        <taxon>Embryophyta</taxon>
        <taxon>Tracheophyta</taxon>
        <taxon>Spermatophyta</taxon>
        <taxon>Magnoliopsida</taxon>
        <taxon>eudicotyledons</taxon>
        <taxon>Gunneridae</taxon>
        <taxon>Pentapetalae</taxon>
        <taxon>Dilleniales</taxon>
        <taxon>Dilleniaceae</taxon>
        <taxon>Dillenia</taxon>
    </lineage>
</organism>
<dbReference type="PANTHER" id="PTHR43572:SF38">
    <property type="entry name" value="PROTEIN SMAX1-LIKE 6"/>
    <property type="match status" value="1"/>
</dbReference>
<sequence>MALSVIVMALQRKWDNIYQHLHHSQGRHQTNAYQASSQLPAFMGILALDERSQNTDSCRNNTIASPIGSQGLNAHSCMSKDLPKTSMPELPGSFLVVSESKSEKVIAVISENLPITGSTTAMCSMPNSNGRSALKSSSSATSVTTDLGLGIFFTANQELNRLVSRFYANIDTHKGSVMNHMPQSSSGSCSDFLGQFDSGNFKTISSALVEKIGRQDEAISRISKTIACCGTGNEKIAQKRIAAALAEILYGSRENFLSVDLSSHNPVFPTNTGLYHEDLNYDVKFRQG</sequence>
<accession>A0AAN8VN69</accession>
<protein>
    <submittedName>
        <fullName evidence="1">Uncharacterized protein</fullName>
    </submittedName>
</protein>
<gene>
    <name evidence="1" type="ORF">RJ641_035900</name>
</gene>
<name>A0AAN8VN69_9MAGN</name>
<proteinExistence type="predicted"/>
<dbReference type="AlphaFoldDB" id="A0AAN8VN69"/>